<keyword evidence="9 10" id="KW-0998">Cell outer membrane</keyword>
<evidence type="ECO:0000256" key="5">
    <source>
        <dbReference type="ARBA" id="ARBA00022729"/>
    </source>
</evidence>
<dbReference type="InterPro" id="IPR000531">
    <property type="entry name" value="Beta-barrel_TonB"/>
</dbReference>
<keyword evidence="3 10" id="KW-1134">Transmembrane beta strand</keyword>
<keyword evidence="8 10" id="KW-0472">Membrane</keyword>
<dbReference type="EMBL" id="JAPDOB010000001">
    <property type="protein sequence ID" value="MCW3797479.1"/>
    <property type="molecule type" value="Genomic_DNA"/>
</dbReference>
<keyword evidence="4 10" id="KW-0812">Transmembrane</keyword>
<evidence type="ECO:0000256" key="8">
    <source>
        <dbReference type="ARBA" id="ARBA00023136"/>
    </source>
</evidence>
<proteinExistence type="inferred from homology"/>
<dbReference type="Gene3D" id="2.170.130.10">
    <property type="entry name" value="TonB-dependent receptor, plug domain"/>
    <property type="match status" value="1"/>
</dbReference>
<evidence type="ECO:0000313" key="14">
    <source>
        <dbReference type="EMBL" id="MCW3797479.1"/>
    </source>
</evidence>
<feature type="domain" description="TonB-dependent receptor-like beta-barrel" evidence="12">
    <location>
        <begin position="195"/>
        <end position="586"/>
    </location>
</feature>
<protein>
    <submittedName>
        <fullName evidence="14">TonB-dependent receptor</fullName>
    </submittedName>
</protein>
<dbReference type="Pfam" id="PF00593">
    <property type="entry name" value="TonB_dep_Rec_b-barrel"/>
    <property type="match status" value="1"/>
</dbReference>
<evidence type="ECO:0000256" key="2">
    <source>
        <dbReference type="ARBA" id="ARBA00022448"/>
    </source>
</evidence>
<evidence type="ECO:0000259" key="12">
    <source>
        <dbReference type="Pfam" id="PF00593"/>
    </source>
</evidence>
<keyword evidence="14" id="KW-0675">Receptor</keyword>
<keyword evidence="2 10" id="KW-0813">Transport</keyword>
<evidence type="ECO:0000256" key="6">
    <source>
        <dbReference type="ARBA" id="ARBA00023065"/>
    </source>
</evidence>
<organism evidence="14 15">
    <name type="scientific">Sphingomonas arvum</name>
    <dbReference type="NCBI Taxonomy" id="2992113"/>
    <lineage>
        <taxon>Bacteria</taxon>
        <taxon>Pseudomonadati</taxon>
        <taxon>Pseudomonadota</taxon>
        <taxon>Alphaproteobacteria</taxon>
        <taxon>Sphingomonadales</taxon>
        <taxon>Sphingomonadaceae</taxon>
        <taxon>Sphingomonas</taxon>
    </lineage>
</organism>
<accession>A0ABT3JEW6</accession>
<dbReference type="Pfam" id="PF07715">
    <property type="entry name" value="Plug"/>
    <property type="match status" value="1"/>
</dbReference>
<dbReference type="PANTHER" id="PTHR30069:SF53">
    <property type="entry name" value="COLICIN I RECEPTOR-RELATED"/>
    <property type="match status" value="1"/>
</dbReference>
<dbReference type="SUPFAM" id="SSF56935">
    <property type="entry name" value="Porins"/>
    <property type="match status" value="1"/>
</dbReference>
<dbReference type="RefSeq" id="WP_264881743.1">
    <property type="nucleotide sequence ID" value="NZ_JAPDOB010000001.1"/>
</dbReference>
<evidence type="ECO:0000256" key="1">
    <source>
        <dbReference type="ARBA" id="ARBA00004571"/>
    </source>
</evidence>
<reference evidence="14 15" key="1">
    <citation type="submission" date="2022-10" db="EMBL/GenBank/DDBJ databases">
        <title>Sphingomonas sp.</title>
        <authorList>
            <person name="Jin C."/>
        </authorList>
    </citation>
    <scope>NUCLEOTIDE SEQUENCE [LARGE SCALE GENOMIC DNA]</scope>
    <source>
        <strain evidence="14 15">BN140010</strain>
    </source>
</reference>
<feature type="domain" description="TonB-dependent receptor plug" evidence="13">
    <location>
        <begin position="30"/>
        <end position="135"/>
    </location>
</feature>
<dbReference type="InterPro" id="IPR036942">
    <property type="entry name" value="Beta-barrel_TonB_sf"/>
</dbReference>
<keyword evidence="6" id="KW-0406">Ion transport</keyword>
<gene>
    <name evidence="14" type="ORF">OMW55_06635</name>
</gene>
<name>A0ABT3JEW6_9SPHN</name>
<dbReference type="InterPro" id="IPR039426">
    <property type="entry name" value="TonB-dep_rcpt-like"/>
</dbReference>
<dbReference type="InterPro" id="IPR037066">
    <property type="entry name" value="Plug_dom_sf"/>
</dbReference>
<evidence type="ECO:0000256" key="4">
    <source>
        <dbReference type="ARBA" id="ARBA00022692"/>
    </source>
</evidence>
<keyword evidence="15" id="KW-1185">Reference proteome</keyword>
<keyword evidence="5" id="KW-0732">Signal</keyword>
<comment type="caution">
    <text evidence="14">The sequence shown here is derived from an EMBL/GenBank/DDBJ whole genome shotgun (WGS) entry which is preliminary data.</text>
</comment>
<evidence type="ECO:0000256" key="9">
    <source>
        <dbReference type="ARBA" id="ARBA00023237"/>
    </source>
</evidence>
<evidence type="ECO:0000256" key="10">
    <source>
        <dbReference type="PROSITE-ProRule" id="PRU01360"/>
    </source>
</evidence>
<evidence type="ECO:0000256" key="11">
    <source>
        <dbReference type="RuleBase" id="RU003357"/>
    </source>
</evidence>
<evidence type="ECO:0000256" key="7">
    <source>
        <dbReference type="ARBA" id="ARBA00023077"/>
    </source>
</evidence>
<keyword evidence="7 11" id="KW-0798">TonB box</keyword>
<evidence type="ECO:0000259" key="13">
    <source>
        <dbReference type="Pfam" id="PF07715"/>
    </source>
</evidence>
<comment type="similarity">
    <text evidence="10 11">Belongs to the TonB-dependent receptor family.</text>
</comment>
<dbReference type="Gene3D" id="2.40.170.20">
    <property type="entry name" value="TonB-dependent receptor, beta-barrel domain"/>
    <property type="match status" value="1"/>
</dbReference>
<dbReference type="PANTHER" id="PTHR30069">
    <property type="entry name" value="TONB-DEPENDENT OUTER MEMBRANE RECEPTOR"/>
    <property type="match status" value="1"/>
</dbReference>
<sequence length="615" mass="66315">MPLLTSDLPAAPAGPAIVVTAERAPTARDRTAATVSVIDRQALDRLGEPLLTNIVRLFPSTAVAQSGPAGSITEVRIRGAEANHTLLFVDGIRANDPAAGNAPRFELLGADLADRLELVRGPQSALWGSEAIGGVLALTSDQSNDFNAGAEAGSFGFARLSGRGSVAMDTVQASFAGGYQRATGIDSFGAPGGDRDGYRNLALRTRVNWNPASPLTLGLTGFLVRGRSEYDGYQDFVRADTGDVTRNRLAAIGVDGRWTGSDWTVRAGGSLLRSANRNLLDGAIVNRTAGARTTISGQLERAVSTGTVSHRLIVALDGDGERFKAADAGYGGATDQNRNRLHRAVTGEWRAEWRALVTDLSVRRDIFNRFKDATTLRGSVLVSLDRDWSATASYGQGIAQPTFFDLYGFFPASFIGNPTLRPEKSRGVEAGLRYTRGPLRASATIYRQRLTDEIVDVFLLDFRSTTDNAAGVSRRAGLEVDGGWQLSPGLRVSANYAFLRASERRSASDATVRELRRPRHSGSIALDGRARRWSYGASMALVGDRRDTDFDVFPAQTVTLDSYLLAAARLAFHLDQRFELFGRVANAFNQRYQDVVGYRTEGRSAYAGIRARLGS</sequence>
<evidence type="ECO:0000256" key="3">
    <source>
        <dbReference type="ARBA" id="ARBA00022452"/>
    </source>
</evidence>
<dbReference type="Proteomes" id="UP001526246">
    <property type="component" value="Unassembled WGS sequence"/>
</dbReference>
<comment type="subcellular location">
    <subcellularLocation>
        <location evidence="1 10">Cell outer membrane</location>
        <topology evidence="1 10">Multi-pass membrane protein</topology>
    </subcellularLocation>
</comment>
<dbReference type="InterPro" id="IPR012910">
    <property type="entry name" value="Plug_dom"/>
</dbReference>
<dbReference type="PROSITE" id="PS52016">
    <property type="entry name" value="TONB_DEPENDENT_REC_3"/>
    <property type="match status" value="1"/>
</dbReference>
<evidence type="ECO:0000313" key="15">
    <source>
        <dbReference type="Proteomes" id="UP001526246"/>
    </source>
</evidence>